<keyword evidence="2" id="KW-0067">ATP-binding</keyword>
<dbReference type="InterPro" id="IPR033875">
    <property type="entry name" value="FlhG"/>
</dbReference>
<evidence type="ECO:0000259" key="3">
    <source>
        <dbReference type="Pfam" id="PF13614"/>
    </source>
</evidence>
<dbReference type="EMBL" id="CP033169">
    <property type="protein sequence ID" value="AYO30485.1"/>
    <property type="molecule type" value="Genomic_DNA"/>
</dbReference>
<dbReference type="RefSeq" id="WP_122014622.1">
    <property type="nucleotide sequence ID" value="NZ_CP033169.1"/>
</dbReference>
<dbReference type="CDD" id="cd02038">
    <property type="entry name" value="FlhG-like"/>
    <property type="match status" value="1"/>
</dbReference>
<dbReference type="GO" id="GO:0005829">
    <property type="term" value="C:cytosol"/>
    <property type="evidence" value="ECO:0007669"/>
    <property type="project" value="TreeGrafter"/>
</dbReference>
<evidence type="ECO:0000256" key="2">
    <source>
        <dbReference type="ARBA" id="ARBA00022840"/>
    </source>
</evidence>
<gene>
    <name evidence="4" type="ORF">D2962_07480</name>
</gene>
<organism evidence="4 5">
    <name type="scientific">Biomaibacter acetigenes</name>
    <dbReference type="NCBI Taxonomy" id="2316383"/>
    <lineage>
        <taxon>Bacteria</taxon>
        <taxon>Bacillati</taxon>
        <taxon>Bacillota</taxon>
        <taxon>Clostridia</taxon>
        <taxon>Thermosediminibacterales</taxon>
        <taxon>Tepidanaerobacteraceae</taxon>
        <taxon>Biomaibacter</taxon>
    </lineage>
</organism>
<evidence type="ECO:0000256" key="1">
    <source>
        <dbReference type="ARBA" id="ARBA00022741"/>
    </source>
</evidence>
<dbReference type="KEGG" id="bacg:D2962_07480"/>
<dbReference type="InterPro" id="IPR025669">
    <property type="entry name" value="AAA_dom"/>
</dbReference>
<dbReference type="AlphaFoldDB" id="A0A3G2R571"/>
<dbReference type="PIRSF" id="PIRSF003092">
    <property type="entry name" value="MinD"/>
    <property type="match status" value="1"/>
</dbReference>
<keyword evidence="1" id="KW-0547">Nucleotide-binding</keyword>
<name>A0A3G2R571_9FIRM</name>
<protein>
    <submittedName>
        <fullName evidence="4">MinD/ParA family protein</fullName>
    </submittedName>
</protein>
<dbReference type="Proteomes" id="UP000280960">
    <property type="component" value="Chromosome"/>
</dbReference>
<dbReference type="GO" id="GO:0009898">
    <property type="term" value="C:cytoplasmic side of plasma membrane"/>
    <property type="evidence" value="ECO:0007669"/>
    <property type="project" value="TreeGrafter"/>
</dbReference>
<dbReference type="GO" id="GO:0005524">
    <property type="term" value="F:ATP binding"/>
    <property type="evidence" value="ECO:0007669"/>
    <property type="project" value="UniProtKB-KW"/>
</dbReference>
<dbReference type="SUPFAM" id="SSF52540">
    <property type="entry name" value="P-loop containing nucleoside triphosphate hydrolases"/>
    <property type="match status" value="1"/>
</dbReference>
<reference evidence="4 5" key="1">
    <citation type="submission" date="2018-10" db="EMBL/GenBank/DDBJ databases">
        <authorList>
            <person name="Zhang X."/>
        </authorList>
    </citation>
    <scope>NUCLEOTIDE SEQUENCE [LARGE SCALE GENOMIC DNA]</scope>
    <source>
        <strain evidence="4 5">SK-G1</strain>
    </source>
</reference>
<dbReference type="InterPro" id="IPR027417">
    <property type="entry name" value="P-loop_NTPase"/>
</dbReference>
<dbReference type="PANTHER" id="PTHR43384">
    <property type="entry name" value="SEPTUM SITE-DETERMINING PROTEIN MIND HOMOLOG, CHLOROPLASTIC-RELATED"/>
    <property type="match status" value="1"/>
</dbReference>
<proteinExistence type="predicted"/>
<dbReference type="Gene3D" id="3.40.50.300">
    <property type="entry name" value="P-loop containing nucleotide triphosphate hydrolases"/>
    <property type="match status" value="1"/>
</dbReference>
<dbReference type="InterPro" id="IPR050625">
    <property type="entry name" value="ParA/MinD_ATPase"/>
</dbReference>
<keyword evidence="5" id="KW-1185">Reference proteome</keyword>
<feature type="domain" description="AAA" evidence="3">
    <location>
        <begin position="26"/>
        <end position="188"/>
    </location>
</feature>
<sequence>MYEQASKLKKIMDEKHHREAPQGTLKVYCVTSGKGGVGKTNLSINLSLVLQELGKRVLLVDADLGLANVDVIAGLYPKYNISHILSREKTINEIILEGPMGIKILPGASGLYEMANLSIMELNFLIKAFNSISQDFDIVVIDTGAGISKHVLSFVRSSDEVIIVTTPEPSAITDAYAVIKLIYKYSQKIHVIINRVDNFRDAEFTVQKISNASRKFLHTDIDYLGYVLEDRSVFKSNMEQIPFYTRFPESLASKCIANLGRKLLYGEQKPVQYNYTFESWVKKLMAFLRN</sequence>
<dbReference type="GO" id="GO:0051782">
    <property type="term" value="P:negative regulation of cell division"/>
    <property type="evidence" value="ECO:0007669"/>
    <property type="project" value="TreeGrafter"/>
</dbReference>
<evidence type="ECO:0000313" key="4">
    <source>
        <dbReference type="EMBL" id="AYO30485.1"/>
    </source>
</evidence>
<evidence type="ECO:0000313" key="5">
    <source>
        <dbReference type="Proteomes" id="UP000280960"/>
    </source>
</evidence>
<dbReference type="PANTHER" id="PTHR43384:SF4">
    <property type="entry name" value="CELLULOSE BIOSYNTHESIS PROTEIN BCSQ-RELATED"/>
    <property type="match status" value="1"/>
</dbReference>
<accession>A0A3G2R571</accession>
<dbReference type="Pfam" id="PF13614">
    <property type="entry name" value="AAA_31"/>
    <property type="match status" value="1"/>
</dbReference>
<dbReference type="InterPro" id="IPR025501">
    <property type="entry name" value="MinD_FleN"/>
</dbReference>
<dbReference type="GO" id="GO:0016887">
    <property type="term" value="F:ATP hydrolysis activity"/>
    <property type="evidence" value="ECO:0007669"/>
    <property type="project" value="TreeGrafter"/>
</dbReference>